<dbReference type="PROSITE" id="PS50262">
    <property type="entry name" value="G_PROTEIN_RECEP_F1_2"/>
    <property type="match status" value="1"/>
</dbReference>
<dbReference type="InterPro" id="IPR000276">
    <property type="entry name" value="GPCR_Rhodpsn"/>
</dbReference>
<proteinExistence type="predicted"/>
<keyword evidence="3 8" id="KW-1133">Transmembrane helix</keyword>
<evidence type="ECO:0000256" key="4">
    <source>
        <dbReference type="ARBA" id="ARBA00023040"/>
    </source>
</evidence>
<evidence type="ECO:0000256" key="3">
    <source>
        <dbReference type="ARBA" id="ARBA00022989"/>
    </source>
</evidence>
<dbReference type="GeneID" id="116222368"/>
<evidence type="ECO:0000256" key="2">
    <source>
        <dbReference type="ARBA" id="ARBA00022692"/>
    </source>
</evidence>
<dbReference type="Gene3D" id="1.20.1070.10">
    <property type="entry name" value="Rhodopsin 7-helix transmembrane proteins"/>
    <property type="match status" value="2"/>
</dbReference>
<feature type="transmembrane region" description="Helical" evidence="8">
    <location>
        <begin position="144"/>
        <end position="164"/>
    </location>
</feature>
<keyword evidence="4" id="KW-0297">G-protein coupled receptor</keyword>
<dbReference type="Proteomes" id="UP000515152">
    <property type="component" value="Chromosome 11"/>
</dbReference>
<evidence type="ECO:0000256" key="8">
    <source>
        <dbReference type="SAM" id="Phobius"/>
    </source>
</evidence>
<evidence type="ECO:0000313" key="11">
    <source>
        <dbReference type="RefSeq" id="XP_031431952.1"/>
    </source>
</evidence>
<dbReference type="PRINTS" id="PR00237">
    <property type="entry name" value="GPCRRHODOPSN"/>
</dbReference>
<evidence type="ECO:0000256" key="1">
    <source>
        <dbReference type="ARBA" id="ARBA00004141"/>
    </source>
</evidence>
<keyword evidence="2 8" id="KW-0812">Transmembrane</keyword>
<keyword evidence="6" id="KW-0675">Receptor</keyword>
<dbReference type="SUPFAM" id="SSF81321">
    <property type="entry name" value="Family A G protein-coupled receptor-like"/>
    <property type="match status" value="2"/>
</dbReference>
<keyword evidence="5 8" id="KW-0472">Membrane</keyword>
<feature type="transmembrane region" description="Helical" evidence="8">
    <location>
        <begin position="66"/>
        <end position="90"/>
    </location>
</feature>
<dbReference type="InterPro" id="IPR050125">
    <property type="entry name" value="GPCR_opsins"/>
</dbReference>
<organism evidence="10 11">
    <name type="scientific">Clupea harengus</name>
    <name type="common">Atlantic herring</name>
    <dbReference type="NCBI Taxonomy" id="7950"/>
    <lineage>
        <taxon>Eukaryota</taxon>
        <taxon>Metazoa</taxon>
        <taxon>Chordata</taxon>
        <taxon>Craniata</taxon>
        <taxon>Vertebrata</taxon>
        <taxon>Euteleostomi</taxon>
        <taxon>Actinopterygii</taxon>
        <taxon>Neopterygii</taxon>
        <taxon>Teleostei</taxon>
        <taxon>Clupei</taxon>
        <taxon>Clupeiformes</taxon>
        <taxon>Clupeoidei</taxon>
        <taxon>Clupeidae</taxon>
        <taxon>Clupea</taxon>
    </lineage>
</organism>
<evidence type="ECO:0000313" key="10">
    <source>
        <dbReference type="Proteomes" id="UP000515152"/>
    </source>
</evidence>
<dbReference type="Pfam" id="PF00001">
    <property type="entry name" value="7tm_1"/>
    <property type="match status" value="1"/>
</dbReference>
<evidence type="ECO:0000256" key="6">
    <source>
        <dbReference type="ARBA" id="ARBA00023170"/>
    </source>
</evidence>
<feature type="domain" description="G-protein coupled receptors family 1 profile" evidence="9">
    <location>
        <begin position="45"/>
        <end position="388"/>
    </location>
</feature>
<dbReference type="CTD" id="101882119"/>
<dbReference type="InterPro" id="IPR017452">
    <property type="entry name" value="GPCR_Rhodpsn_7TM"/>
</dbReference>
<feature type="transmembrane region" description="Helical" evidence="8">
    <location>
        <begin position="102"/>
        <end position="124"/>
    </location>
</feature>
<evidence type="ECO:0000256" key="7">
    <source>
        <dbReference type="ARBA" id="ARBA00023224"/>
    </source>
</evidence>
<dbReference type="GO" id="GO:0004930">
    <property type="term" value="F:G protein-coupled receptor activity"/>
    <property type="evidence" value="ECO:0007669"/>
    <property type="project" value="UniProtKB-KW"/>
</dbReference>
<evidence type="ECO:0000256" key="5">
    <source>
        <dbReference type="ARBA" id="ARBA00023136"/>
    </source>
</evidence>
<feature type="transmembrane region" description="Helical" evidence="8">
    <location>
        <begin position="193"/>
        <end position="222"/>
    </location>
</feature>
<accession>A0A6P8G8S9</accession>
<keyword evidence="10" id="KW-1185">Reference proteome</keyword>
<dbReference type="GO" id="GO:0016020">
    <property type="term" value="C:membrane"/>
    <property type="evidence" value="ECO:0007669"/>
    <property type="project" value="UniProtKB-SubCell"/>
</dbReference>
<evidence type="ECO:0000259" key="9">
    <source>
        <dbReference type="PROSITE" id="PS50262"/>
    </source>
</evidence>
<dbReference type="KEGG" id="char:116222368"/>
<comment type="subcellular location">
    <subcellularLocation>
        <location evidence="1">Membrane</location>
        <topology evidence="1">Multi-pass membrane protein</topology>
    </subcellularLocation>
</comment>
<dbReference type="OrthoDB" id="5564849at2759"/>
<dbReference type="AlphaFoldDB" id="A0A6P8G8S9"/>
<reference evidence="11" key="1">
    <citation type="submission" date="2025-08" db="UniProtKB">
        <authorList>
            <consortium name="RefSeq"/>
        </authorList>
    </citation>
    <scope>IDENTIFICATION</scope>
</reference>
<feature type="transmembrane region" description="Helical" evidence="8">
    <location>
        <begin position="248"/>
        <end position="272"/>
    </location>
</feature>
<sequence>MNNTGDPPLSLPSSVSPPFRSRLSVSMDLGVAVYMILTGIVSIAGNGLVLLVLARKPKGLRHHELMTINLAVCDFGYSLLGAPCLIISSFSHGWMFGETGCMLYGIQGFVFGIGSMHTTCLISLDRCLKICSFRYGLWIERRHASMAVLMVWVYTVFWACLPAFGFGSYGPEPFGTSCTINWWGMKLSLNDRAFILLILTLCFCVPTFIIITSYLAIFYTVYRSRHTLASISSTNRTHSSKDLKLTKIAAVVCSSFLIAWTPYAVVSLYTALTAREEQEMLGVPVAGVGMGGGSNVTGLSGLVAIPSLFNSTTAESPASGMGSPGLWGATVGYPSSWSGFSSTFGSSSGASFTQERRVVRVVSSLSPVLTLIPAMFAKAHCMMNPFIYQIMNREFRADVCHMLGLKSRERKARTITSISDGKTHKKDV</sequence>
<feature type="transmembrane region" description="Helical" evidence="8">
    <location>
        <begin position="31"/>
        <end position="54"/>
    </location>
</feature>
<dbReference type="RefSeq" id="XP_031431952.1">
    <property type="nucleotide sequence ID" value="XM_031576092.2"/>
</dbReference>
<protein>
    <submittedName>
        <fullName evidence="11">Opsin 9</fullName>
    </submittedName>
</protein>
<dbReference type="PANTHER" id="PTHR24240">
    <property type="entry name" value="OPSIN"/>
    <property type="match status" value="1"/>
</dbReference>
<name>A0A6P8G8S9_CLUHA</name>
<gene>
    <name evidence="11" type="primary">opn9</name>
</gene>
<keyword evidence="7" id="KW-0807">Transducer</keyword>